<dbReference type="InterPro" id="IPR017853">
    <property type="entry name" value="GH"/>
</dbReference>
<keyword evidence="2" id="KW-1185">Reference proteome</keyword>
<gene>
    <name evidence="1" type="ORF">V3C41_12095</name>
</gene>
<evidence type="ECO:0000313" key="2">
    <source>
        <dbReference type="Proteomes" id="UP001448614"/>
    </source>
</evidence>
<protein>
    <recommendedName>
        <fullName evidence="3">Lipoprotein</fullName>
    </recommendedName>
</protein>
<name>A0ABV0GT71_PAENI</name>
<dbReference type="RefSeq" id="WP_347782669.1">
    <property type="nucleotide sequence ID" value="NZ_JBBMFV010000004.1"/>
</dbReference>
<dbReference type="EMBL" id="JBBMFV010000004">
    <property type="protein sequence ID" value="MEO3941812.1"/>
    <property type="molecule type" value="Genomic_DNA"/>
</dbReference>
<reference evidence="1 2" key="1">
    <citation type="journal article" date="2024" name="Appl. Microbiol. Biotechnol.">
        <title>Biosynthetic gene clusters with biotechnological applications in novel Antarctic isolates from Actinomycetota.</title>
        <authorList>
            <person name="Bruna P."/>
            <person name="Nunez-Montero K."/>
            <person name="Contreras M.J."/>
            <person name="Leal K."/>
            <person name="Garcia M."/>
            <person name="Abanto M."/>
            <person name="Barrientos L."/>
        </authorList>
    </citation>
    <scope>NUCLEOTIDE SEQUENCE [LARGE SCALE GENOMIC DNA]</scope>
    <source>
        <strain evidence="1 2">Se16.17</strain>
    </source>
</reference>
<evidence type="ECO:0000313" key="1">
    <source>
        <dbReference type="EMBL" id="MEO3941812.1"/>
    </source>
</evidence>
<proteinExistence type="predicted"/>
<dbReference type="Proteomes" id="UP001448614">
    <property type="component" value="Unassembled WGS sequence"/>
</dbReference>
<dbReference type="Gene3D" id="3.20.20.80">
    <property type="entry name" value="Glycosidases"/>
    <property type="match status" value="1"/>
</dbReference>
<sequence>MARVPWDGGPSYWSKFAGAAKLNDPNLFPVSVFFGKPEHAAQLKDLGVNVYQEAEHDGSALTSITDTGMLVIAGQEWTRAEVGNNAGVVAWATFDECDMGLGCSGSNTQENLQQMKDLVAKIRAYGDGRPINANYGKGILGTWWASGTMDDFLAVVDFASADNYAYTSPAVGDAIKASPAWPAGANPAASAAYGWQIDRLRSFQAPPGMKPNWAFVESARPYLSESNASTITPEQMEGAMWSAIIHEARGISIFQHNNDSRFGTYSLVDIPADRKAAIKAALAGIQSLAPVLNTQSYVWNAGAPGADTMLKARDGDAYLFAGIGLNGATGSKTFTVPDGITGTQVEVVGENRTISVQDGKFTDSFANEYTHHVYKIRI</sequence>
<dbReference type="SUPFAM" id="SSF51445">
    <property type="entry name" value="(Trans)glycosidases"/>
    <property type="match status" value="1"/>
</dbReference>
<organism evidence="1 2">
    <name type="scientific">Paenarthrobacter nicotinovorans</name>
    <name type="common">Arthrobacter nicotinovorans</name>
    <dbReference type="NCBI Taxonomy" id="29320"/>
    <lineage>
        <taxon>Bacteria</taxon>
        <taxon>Bacillati</taxon>
        <taxon>Actinomycetota</taxon>
        <taxon>Actinomycetes</taxon>
        <taxon>Micrococcales</taxon>
        <taxon>Micrococcaceae</taxon>
        <taxon>Paenarthrobacter</taxon>
    </lineage>
</organism>
<comment type="caution">
    <text evidence="1">The sequence shown here is derived from an EMBL/GenBank/DDBJ whole genome shotgun (WGS) entry which is preliminary data.</text>
</comment>
<accession>A0ABV0GT71</accession>
<evidence type="ECO:0008006" key="3">
    <source>
        <dbReference type="Google" id="ProtNLM"/>
    </source>
</evidence>